<sequence length="129" mass="14722">MKLKLQLFATLFLVAGTFVSKAQSVVTFKNLNKELNLNTNTLNSDTSGKWSESIKQYFLDQKKAQRQTISLDNKDVIIDYKNNIIDGKMVLLINKNSYLDTDFRMPNGSEDIDLKMIYPNRGSKPNNVP</sequence>
<evidence type="ECO:0000313" key="2">
    <source>
        <dbReference type="EMBL" id="MFD2730996.1"/>
    </source>
</evidence>
<evidence type="ECO:0000313" key="3">
    <source>
        <dbReference type="Proteomes" id="UP001597546"/>
    </source>
</evidence>
<comment type="caution">
    <text evidence="2">The sequence shown here is derived from an EMBL/GenBank/DDBJ whole genome shotgun (WGS) entry which is preliminary data.</text>
</comment>
<dbReference type="Proteomes" id="UP001597546">
    <property type="component" value="Unassembled WGS sequence"/>
</dbReference>
<keyword evidence="1" id="KW-0732">Signal</keyword>
<keyword evidence="3" id="KW-1185">Reference proteome</keyword>
<dbReference type="RefSeq" id="WP_379041749.1">
    <property type="nucleotide sequence ID" value="NZ_JBHSKW010000017.1"/>
</dbReference>
<reference evidence="3" key="1">
    <citation type="journal article" date="2019" name="Int. J. Syst. Evol. Microbiol.">
        <title>The Global Catalogue of Microorganisms (GCM) 10K type strain sequencing project: providing services to taxonomists for standard genome sequencing and annotation.</title>
        <authorList>
            <consortium name="The Broad Institute Genomics Platform"/>
            <consortium name="The Broad Institute Genome Sequencing Center for Infectious Disease"/>
            <person name="Wu L."/>
            <person name="Ma J."/>
        </authorList>
    </citation>
    <scope>NUCLEOTIDE SEQUENCE [LARGE SCALE GENOMIC DNA]</scope>
    <source>
        <strain evidence="3">KCTC 42456</strain>
    </source>
</reference>
<protein>
    <submittedName>
        <fullName evidence="2">Uncharacterized protein</fullName>
    </submittedName>
</protein>
<name>A0ABW5TPI2_9SPHI</name>
<proteinExistence type="predicted"/>
<dbReference type="EMBL" id="JBHULV010000013">
    <property type="protein sequence ID" value="MFD2730996.1"/>
    <property type="molecule type" value="Genomic_DNA"/>
</dbReference>
<accession>A0ABW5TPI2</accession>
<gene>
    <name evidence="2" type="ORF">ACFSSE_04705</name>
</gene>
<organism evidence="2 3">
    <name type="scientific">Pedobacter alpinus</name>
    <dbReference type="NCBI Taxonomy" id="1590643"/>
    <lineage>
        <taxon>Bacteria</taxon>
        <taxon>Pseudomonadati</taxon>
        <taxon>Bacteroidota</taxon>
        <taxon>Sphingobacteriia</taxon>
        <taxon>Sphingobacteriales</taxon>
        <taxon>Sphingobacteriaceae</taxon>
        <taxon>Pedobacter</taxon>
    </lineage>
</organism>
<feature type="signal peptide" evidence="1">
    <location>
        <begin position="1"/>
        <end position="22"/>
    </location>
</feature>
<evidence type="ECO:0000256" key="1">
    <source>
        <dbReference type="SAM" id="SignalP"/>
    </source>
</evidence>
<feature type="chain" id="PRO_5045183307" evidence="1">
    <location>
        <begin position="23"/>
        <end position="129"/>
    </location>
</feature>